<organism evidence="1">
    <name type="scientific">marine metagenome</name>
    <dbReference type="NCBI Taxonomy" id="408172"/>
    <lineage>
        <taxon>unclassified sequences</taxon>
        <taxon>metagenomes</taxon>
        <taxon>ecological metagenomes</taxon>
    </lineage>
</organism>
<proteinExistence type="predicted"/>
<dbReference type="AlphaFoldDB" id="A0A382JGK3"/>
<accession>A0A382JGK3</accession>
<name>A0A382JGK3_9ZZZZ</name>
<dbReference type="EMBL" id="UINC01073700">
    <property type="protein sequence ID" value="SVC10283.1"/>
    <property type="molecule type" value="Genomic_DNA"/>
</dbReference>
<feature type="non-terminal residue" evidence="1">
    <location>
        <position position="347"/>
    </location>
</feature>
<gene>
    <name evidence="1" type="ORF">METZ01_LOCUS263137</name>
</gene>
<feature type="non-terminal residue" evidence="1">
    <location>
        <position position="1"/>
    </location>
</feature>
<reference evidence="1" key="1">
    <citation type="submission" date="2018-05" db="EMBL/GenBank/DDBJ databases">
        <authorList>
            <person name="Lanie J.A."/>
            <person name="Ng W.-L."/>
            <person name="Kazmierczak K.M."/>
            <person name="Andrzejewski T.M."/>
            <person name="Davidsen T.M."/>
            <person name="Wayne K.J."/>
            <person name="Tettelin H."/>
            <person name="Glass J.I."/>
            <person name="Rusch D."/>
            <person name="Podicherti R."/>
            <person name="Tsui H.-C.T."/>
            <person name="Winkler M.E."/>
        </authorList>
    </citation>
    <scope>NUCLEOTIDE SEQUENCE</scope>
</reference>
<sequence length="347" mass="39070">EWQLDGISMGLDPTEFPSYDICPNCPNPLTAEVNPSTMDITLFWDQNWAPNYTYSLYRNDELIAELDGIETNYVDAPSLIGKNSESVFHYRLVLESNSTDFTCNAEVMTSIPLGINILDENFNNLELFPAEDEAYGACGNSIGPDVLGWTHEYPENWMTDNANMPEIGTIEWRGWSFASMDFWVDAEDQLRSQFTRADETVAVVDPDEWDDCGNAASFGSYNSILMSPLIPLTGNPIHISFDSHYRQEAPQQVYLNVTNISGEIIQTLLHYSSNAGSDNGGGDVLNQRLSFNVESDDDEIYFKWEIADAGNNWYWAIDNVTIQSQTPPIGDLNYDGDYNIFDLLTLI</sequence>
<protein>
    <submittedName>
        <fullName evidence="1">Uncharacterized protein</fullName>
    </submittedName>
</protein>
<evidence type="ECO:0000313" key="1">
    <source>
        <dbReference type="EMBL" id="SVC10283.1"/>
    </source>
</evidence>